<keyword evidence="5" id="KW-0472">Membrane</keyword>
<feature type="transmembrane region" description="Helical" evidence="5">
    <location>
        <begin position="12"/>
        <end position="33"/>
    </location>
</feature>
<dbReference type="AlphaFoldDB" id="A0A8K0I2T6"/>
<dbReference type="SUPFAM" id="SSF48264">
    <property type="entry name" value="Cytochrome P450"/>
    <property type="match status" value="2"/>
</dbReference>
<dbReference type="PANTHER" id="PTHR47955">
    <property type="entry name" value="CYTOCHROME P450 FAMILY 71 PROTEIN"/>
    <property type="match status" value="1"/>
</dbReference>
<keyword evidence="3 4" id="KW-0408">Iron</keyword>
<keyword evidence="4" id="KW-0349">Heme</keyword>
<evidence type="ECO:0000256" key="4">
    <source>
        <dbReference type="PIRSR" id="PIRSR602401-1"/>
    </source>
</evidence>
<dbReference type="Gene3D" id="1.10.630.10">
    <property type="entry name" value="Cytochrome P450"/>
    <property type="match status" value="2"/>
</dbReference>
<name>A0A8K0I2T6_COCNU</name>
<feature type="transmembrane region" description="Helical" evidence="5">
    <location>
        <begin position="317"/>
        <end position="338"/>
    </location>
</feature>
<sequence>MMPLIASLLHWFHQNSLSINSFLLSLLVFYFIFSGHEKALQSKRRELRSLPSPPRVPIIGNLHQLGSLAHRSLQSLSEKYGPLMLVHFGRIPTVIVSSPVAAQEVMKTQDLAFASRPKSSMADGLLYNSHDVSFSPYGEYWRQVRRICIVHLLGLRRVQSFQVVREEEVAVMIDNVRRAAASTQPVNLGKLPSTLTCDIICRVAFGRKYYEEEGGENCVRQMLGEFTALLGAFPMRDFIPWLGWVDWLRGLDARVRNTSKQIDCLIDKVIEDHLHDKSVGGDACKDGGNFVDILLSLDNDKDHSIGSTLGKDSIKALILNSLSINSFLLSLLVFYFIFSGHEKALQSKRRELRSLPSPPRVPIIGNLHQLGSLAHRSLQSLSEKYGPLMLVHFGRIPTVIVSSPVAAQEVMKTQDLAFASRPKSSMADGLLYNSHDVSFSPYGEYWRQVRRICIVHLLGLRRVQSFQVVREEEVAVMIDNVRRAAASTQPVNLGKLPSTLTCDIICRVAFGRKYYEEEGGENCVRQMLGEFTALLGAFPMRDFIPWLGWVDWLRGLDARVRNTSKQIDCLIDKVIEDHLHDKSVGGDACKDGGNFVDILLSLDNDKDHSIGSTLGKDSIKALILDMFAAGTETTYAVIEWVMAELVRHPIDMKRVQEEVRKVVGLKEKIEEELLDEMNYLKAVIKEALRLHPPIPLLVPRESIEDTKFQGYDIPAGTRVVINAWAIARDPGSWERAEEFWPDRFLNSSVDFKGQDFQFIPFGAGRRGCPGIGFAISTIELALANLLYHFDWELPDGMKEESLDMSESAGLTARKKLNLILVAKPRIL</sequence>
<dbReference type="GO" id="GO:0020037">
    <property type="term" value="F:heme binding"/>
    <property type="evidence" value="ECO:0007669"/>
    <property type="project" value="InterPro"/>
</dbReference>
<dbReference type="GO" id="GO:0005506">
    <property type="term" value="F:iron ion binding"/>
    <property type="evidence" value="ECO:0007669"/>
    <property type="project" value="InterPro"/>
</dbReference>
<dbReference type="PRINTS" id="PR00385">
    <property type="entry name" value="P450"/>
</dbReference>
<evidence type="ECO:0000256" key="1">
    <source>
        <dbReference type="ARBA" id="ARBA00010617"/>
    </source>
</evidence>
<comment type="cofactor">
    <cofactor evidence="4">
        <name>heme</name>
        <dbReference type="ChEBI" id="CHEBI:30413"/>
    </cofactor>
</comment>
<protein>
    <submittedName>
        <fullName evidence="6">Putative Cytochrome P450 71A1</fullName>
    </submittedName>
</protein>
<keyword evidence="7" id="KW-1185">Reference proteome</keyword>
<evidence type="ECO:0000256" key="2">
    <source>
        <dbReference type="ARBA" id="ARBA00022723"/>
    </source>
</evidence>
<dbReference type="GO" id="GO:0004497">
    <property type="term" value="F:monooxygenase activity"/>
    <property type="evidence" value="ECO:0007669"/>
    <property type="project" value="InterPro"/>
</dbReference>
<keyword evidence="5" id="KW-0812">Transmembrane</keyword>
<feature type="binding site" description="axial binding residue" evidence="4">
    <location>
        <position position="768"/>
    </location>
    <ligand>
        <name>heme</name>
        <dbReference type="ChEBI" id="CHEBI:30413"/>
    </ligand>
    <ligandPart>
        <name>Fe</name>
        <dbReference type="ChEBI" id="CHEBI:18248"/>
    </ligandPart>
</feature>
<comment type="similarity">
    <text evidence="1">Belongs to the cytochrome P450 family.</text>
</comment>
<dbReference type="EMBL" id="CM017874">
    <property type="protein sequence ID" value="KAG1334743.1"/>
    <property type="molecule type" value="Genomic_DNA"/>
</dbReference>
<dbReference type="InterPro" id="IPR001128">
    <property type="entry name" value="Cyt_P450"/>
</dbReference>
<reference evidence="6" key="2">
    <citation type="submission" date="2019-07" db="EMBL/GenBank/DDBJ databases">
        <authorList>
            <person name="Yang Y."/>
            <person name="Bocs S."/>
            <person name="Baudouin L."/>
        </authorList>
    </citation>
    <scope>NUCLEOTIDE SEQUENCE</scope>
    <source>
        <tissue evidence="6">Spear leaf of Hainan Tall coconut</tissue>
    </source>
</reference>
<dbReference type="InterPro" id="IPR017972">
    <property type="entry name" value="Cyt_P450_CS"/>
</dbReference>
<dbReference type="PRINTS" id="PR00463">
    <property type="entry name" value="EP450I"/>
</dbReference>
<proteinExistence type="inferred from homology"/>
<dbReference type="Proteomes" id="UP000797356">
    <property type="component" value="Chromosome 3"/>
</dbReference>
<evidence type="ECO:0000313" key="6">
    <source>
        <dbReference type="EMBL" id="KAG1334743.1"/>
    </source>
</evidence>
<dbReference type="InterPro" id="IPR002401">
    <property type="entry name" value="Cyt_P450_E_grp-I"/>
</dbReference>
<dbReference type="CDD" id="cd11072">
    <property type="entry name" value="CYP71-like"/>
    <property type="match status" value="1"/>
</dbReference>
<dbReference type="FunFam" id="1.10.630.10:FF:000217">
    <property type="entry name" value="Os08g0105600 protein"/>
    <property type="match status" value="1"/>
</dbReference>
<dbReference type="Pfam" id="PF00067">
    <property type="entry name" value="p450"/>
    <property type="match status" value="2"/>
</dbReference>
<gene>
    <name evidence="6" type="ORF">COCNU_03G008620</name>
</gene>
<dbReference type="InterPro" id="IPR036396">
    <property type="entry name" value="Cyt_P450_sf"/>
</dbReference>
<evidence type="ECO:0000256" key="5">
    <source>
        <dbReference type="SAM" id="Phobius"/>
    </source>
</evidence>
<dbReference type="GO" id="GO:0016705">
    <property type="term" value="F:oxidoreductase activity, acting on paired donors, with incorporation or reduction of molecular oxygen"/>
    <property type="evidence" value="ECO:0007669"/>
    <property type="project" value="InterPro"/>
</dbReference>
<evidence type="ECO:0000256" key="3">
    <source>
        <dbReference type="ARBA" id="ARBA00023004"/>
    </source>
</evidence>
<evidence type="ECO:0000313" key="7">
    <source>
        <dbReference type="Proteomes" id="UP000797356"/>
    </source>
</evidence>
<keyword evidence="5" id="KW-1133">Transmembrane helix</keyword>
<keyword evidence="2 4" id="KW-0479">Metal-binding</keyword>
<dbReference type="OrthoDB" id="781802at2759"/>
<dbReference type="FunFam" id="1.10.630.10:FF:000011">
    <property type="entry name" value="Cytochrome P450 83B1"/>
    <property type="match status" value="1"/>
</dbReference>
<reference evidence="6" key="1">
    <citation type="journal article" date="2017" name="Gigascience">
        <title>The genome draft of coconut (Cocos nucifera).</title>
        <authorList>
            <person name="Xiao Y."/>
            <person name="Xu P."/>
            <person name="Fan H."/>
            <person name="Baudouin L."/>
            <person name="Xia W."/>
            <person name="Bocs S."/>
            <person name="Xu J."/>
            <person name="Li Q."/>
            <person name="Guo A."/>
            <person name="Zhou L."/>
            <person name="Li J."/>
            <person name="Wu Y."/>
            <person name="Ma Z."/>
            <person name="Armero A."/>
            <person name="Issali A.E."/>
            <person name="Liu N."/>
            <person name="Peng M."/>
            <person name="Yang Y."/>
        </authorList>
    </citation>
    <scope>NUCLEOTIDE SEQUENCE</scope>
    <source>
        <tissue evidence="6">Spear leaf of Hainan Tall coconut</tissue>
    </source>
</reference>
<accession>A0A8K0I2T6</accession>
<dbReference type="PROSITE" id="PS00086">
    <property type="entry name" value="CYTOCHROME_P450"/>
    <property type="match status" value="1"/>
</dbReference>
<organism evidence="6 7">
    <name type="scientific">Cocos nucifera</name>
    <name type="common">Coconut palm</name>
    <dbReference type="NCBI Taxonomy" id="13894"/>
    <lineage>
        <taxon>Eukaryota</taxon>
        <taxon>Viridiplantae</taxon>
        <taxon>Streptophyta</taxon>
        <taxon>Embryophyta</taxon>
        <taxon>Tracheophyta</taxon>
        <taxon>Spermatophyta</taxon>
        <taxon>Magnoliopsida</taxon>
        <taxon>Liliopsida</taxon>
        <taxon>Arecaceae</taxon>
        <taxon>Arecoideae</taxon>
        <taxon>Cocoseae</taxon>
        <taxon>Attaleinae</taxon>
        <taxon>Cocos</taxon>
    </lineage>
</organism>
<comment type="caution">
    <text evidence="6">The sequence shown here is derived from an EMBL/GenBank/DDBJ whole genome shotgun (WGS) entry which is preliminary data.</text>
</comment>
<dbReference type="PANTHER" id="PTHR47955:SF15">
    <property type="entry name" value="CYTOCHROME P450 71A2-LIKE"/>
    <property type="match status" value="1"/>
</dbReference>